<dbReference type="Proteomes" id="UP000237000">
    <property type="component" value="Unassembled WGS sequence"/>
</dbReference>
<dbReference type="GO" id="GO:0003676">
    <property type="term" value="F:nucleic acid binding"/>
    <property type="evidence" value="ECO:0007669"/>
    <property type="project" value="InterPro"/>
</dbReference>
<gene>
    <name evidence="2" type="ORF">TorRG33x02_060860</name>
</gene>
<protein>
    <recommendedName>
        <fullName evidence="1">RNase H type-1 domain-containing protein</fullName>
    </recommendedName>
</protein>
<dbReference type="GO" id="GO:0004523">
    <property type="term" value="F:RNA-DNA hybrid ribonuclease activity"/>
    <property type="evidence" value="ECO:0007669"/>
    <property type="project" value="InterPro"/>
</dbReference>
<evidence type="ECO:0000259" key="1">
    <source>
        <dbReference type="Pfam" id="PF13456"/>
    </source>
</evidence>
<dbReference type="InterPro" id="IPR052929">
    <property type="entry name" value="RNase_H-like_EbsB-rel"/>
</dbReference>
<dbReference type="InParanoid" id="A0A2P5FJP6"/>
<name>A0A2P5FJP6_TREOI</name>
<evidence type="ECO:0000313" key="2">
    <source>
        <dbReference type="EMBL" id="PON98012.1"/>
    </source>
</evidence>
<dbReference type="PANTHER" id="PTHR47074">
    <property type="entry name" value="BNAC02G40300D PROTEIN"/>
    <property type="match status" value="1"/>
</dbReference>
<reference evidence="3" key="1">
    <citation type="submission" date="2016-06" db="EMBL/GenBank/DDBJ databases">
        <title>Parallel loss of symbiosis genes in relatives of nitrogen-fixing non-legume Parasponia.</title>
        <authorList>
            <person name="Van Velzen R."/>
            <person name="Holmer R."/>
            <person name="Bu F."/>
            <person name="Rutten L."/>
            <person name="Van Zeijl A."/>
            <person name="Liu W."/>
            <person name="Santuari L."/>
            <person name="Cao Q."/>
            <person name="Sharma T."/>
            <person name="Shen D."/>
            <person name="Roswanjaya Y."/>
            <person name="Wardhani T."/>
            <person name="Kalhor M.S."/>
            <person name="Jansen J."/>
            <person name="Van den Hoogen J."/>
            <person name="Gungor B."/>
            <person name="Hartog M."/>
            <person name="Hontelez J."/>
            <person name="Verver J."/>
            <person name="Yang W.-C."/>
            <person name="Schijlen E."/>
            <person name="Repin R."/>
            <person name="Schilthuizen M."/>
            <person name="Schranz E."/>
            <person name="Heidstra R."/>
            <person name="Miyata K."/>
            <person name="Fedorova E."/>
            <person name="Kohlen W."/>
            <person name="Bisseling T."/>
            <person name="Smit S."/>
            <person name="Geurts R."/>
        </authorList>
    </citation>
    <scope>NUCLEOTIDE SEQUENCE [LARGE SCALE GENOMIC DNA]</scope>
    <source>
        <strain evidence="3">cv. RG33-2</strain>
    </source>
</reference>
<dbReference type="Pfam" id="PF13456">
    <property type="entry name" value="RVT_3"/>
    <property type="match status" value="1"/>
</dbReference>
<feature type="domain" description="RNase H type-1" evidence="1">
    <location>
        <begin position="5"/>
        <end position="75"/>
    </location>
</feature>
<sequence length="106" mass="11910">MVAREGLLFALANHLSVTEMEMDAENVISIIESRSPLAMESPVIEDIYFLLSQLENVSCKFIPRSGNMAAHYLARFDLSVSFLCVWVNEIPLCISTAVMDDFSIDY</sequence>
<dbReference type="InterPro" id="IPR002156">
    <property type="entry name" value="RNaseH_domain"/>
</dbReference>
<accession>A0A2P5FJP6</accession>
<dbReference type="PANTHER" id="PTHR47074:SF11">
    <property type="entry name" value="REVERSE TRANSCRIPTASE-LIKE PROTEIN"/>
    <property type="match status" value="1"/>
</dbReference>
<dbReference type="InterPro" id="IPR044730">
    <property type="entry name" value="RNase_H-like_dom_plant"/>
</dbReference>
<organism evidence="2 3">
    <name type="scientific">Trema orientale</name>
    <name type="common">Charcoal tree</name>
    <name type="synonym">Celtis orientalis</name>
    <dbReference type="NCBI Taxonomy" id="63057"/>
    <lineage>
        <taxon>Eukaryota</taxon>
        <taxon>Viridiplantae</taxon>
        <taxon>Streptophyta</taxon>
        <taxon>Embryophyta</taxon>
        <taxon>Tracheophyta</taxon>
        <taxon>Spermatophyta</taxon>
        <taxon>Magnoliopsida</taxon>
        <taxon>eudicotyledons</taxon>
        <taxon>Gunneridae</taxon>
        <taxon>Pentapetalae</taxon>
        <taxon>rosids</taxon>
        <taxon>fabids</taxon>
        <taxon>Rosales</taxon>
        <taxon>Cannabaceae</taxon>
        <taxon>Trema</taxon>
    </lineage>
</organism>
<evidence type="ECO:0000313" key="3">
    <source>
        <dbReference type="Proteomes" id="UP000237000"/>
    </source>
</evidence>
<dbReference type="EMBL" id="JXTC01000027">
    <property type="protein sequence ID" value="PON98012.1"/>
    <property type="molecule type" value="Genomic_DNA"/>
</dbReference>
<dbReference type="CDD" id="cd06222">
    <property type="entry name" value="RNase_H_like"/>
    <property type="match status" value="1"/>
</dbReference>
<keyword evidence="3" id="KW-1185">Reference proteome</keyword>
<comment type="caution">
    <text evidence="2">The sequence shown here is derived from an EMBL/GenBank/DDBJ whole genome shotgun (WGS) entry which is preliminary data.</text>
</comment>
<dbReference type="AlphaFoldDB" id="A0A2P5FJP6"/>
<dbReference type="OrthoDB" id="1906820at2759"/>
<proteinExistence type="predicted"/>